<dbReference type="Pfam" id="PF08695">
    <property type="entry name" value="Coa1"/>
    <property type="match status" value="1"/>
</dbReference>
<reference evidence="2 3" key="1">
    <citation type="submission" date="2016-11" db="EMBL/GenBank/DDBJ databases">
        <title>Whole genomes of Flavobacteriaceae.</title>
        <authorList>
            <person name="Stine C."/>
            <person name="Li C."/>
            <person name="Tadesse D."/>
        </authorList>
    </citation>
    <scope>NUCLEOTIDE SEQUENCE [LARGE SCALE GENOMIC DNA]</scope>
    <source>
        <strain evidence="2 3">CCUG 59446</strain>
    </source>
</reference>
<dbReference type="Proteomes" id="UP000198336">
    <property type="component" value="Unassembled WGS sequence"/>
</dbReference>
<sequence length="144" mass="16398">MNNELIESKNWFQSNWKWIIPLVLSLVLISGYLLSSSDENIMDFAQAYNDTALYEKAIEKANSNKRVLETVGEIQPIDKLAILEGNTIYTDNNTSVVLSIRIKGTKSKGKLDITAKKMGSEWNYKKILVRCKNPKEEIRVVDSN</sequence>
<comment type="caution">
    <text evidence="2">The sequence shown here is derived from an EMBL/GenBank/DDBJ whole genome shotgun (WGS) entry which is preliminary data.</text>
</comment>
<dbReference type="InterPro" id="IPR014807">
    <property type="entry name" value="Coa1"/>
</dbReference>
<dbReference type="RefSeq" id="WP_089054690.1">
    <property type="nucleotide sequence ID" value="NZ_MUHA01000018.1"/>
</dbReference>
<evidence type="ECO:0000313" key="3">
    <source>
        <dbReference type="Proteomes" id="UP000198336"/>
    </source>
</evidence>
<proteinExistence type="predicted"/>
<dbReference type="EMBL" id="MUHA01000018">
    <property type="protein sequence ID" value="OXA98954.1"/>
    <property type="molecule type" value="Genomic_DNA"/>
</dbReference>
<keyword evidence="1" id="KW-0812">Transmembrane</keyword>
<keyword evidence="1" id="KW-1133">Transmembrane helix</keyword>
<name>A0A226HXW7_9FLAO</name>
<evidence type="ECO:0000256" key="1">
    <source>
        <dbReference type="SAM" id="Phobius"/>
    </source>
</evidence>
<feature type="transmembrane region" description="Helical" evidence="1">
    <location>
        <begin position="16"/>
        <end position="34"/>
    </location>
</feature>
<keyword evidence="1" id="KW-0472">Membrane</keyword>
<accession>A0A226HXW7</accession>
<gene>
    <name evidence="2" type="ORF">B0A75_12870</name>
</gene>
<evidence type="ECO:0000313" key="2">
    <source>
        <dbReference type="EMBL" id="OXA98954.1"/>
    </source>
</evidence>
<keyword evidence="3" id="KW-1185">Reference proteome</keyword>
<dbReference type="AlphaFoldDB" id="A0A226HXW7"/>
<organism evidence="2 3">
    <name type="scientific">Flavobacterium oncorhynchi</name>
    <dbReference type="NCBI Taxonomy" id="728056"/>
    <lineage>
        <taxon>Bacteria</taxon>
        <taxon>Pseudomonadati</taxon>
        <taxon>Bacteroidota</taxon>
        <taxon>Flavobacteriia</taxon>
        <taxon>Flavobacteriales</taxon>
        <taxon>Flavobacteriaceae</taxon>
        <taxon>Flavobacterium</taxon>
    </lineage>
</organism>
<protein>
    <recommendedName>
        <fullName evidence="4">Cytochrome oxidase complex assembly protein 1</fullName>
    </recommendedName>
</protein>
<evidence type="ECO:0008006" key="4">
    <source>
        <dbReference type="Google" id="ProtNLM"/>
    </source>
</evidence>